<evidence type="ECO:0000313" key="8">
    <source>
        <dbReference type="Proteomes" id="UP000323824"/>
    </source>
</evidence>
<dbReference type="PROSITE" id="PS50123">
    <property type="entry name" value="CHER"/>
    <property type="match status" value="1"/>
</dbReference>
<name>A0A5C1Q7D5_9SPIO</name>
<reference evidence="7 8" key="2">
    <citation type="submission" date="2019-09" db="EMBL/GenBank/DDBJ databases">
        <title>Complete Genome Sequence and Methylome Analysis of free living Spirochaetas.</title>
        <authorList>
            <person name="Leshcheva N."/>
            <person name="Mikheeva N."/>
        </authorList>
    </citation>
    <scope>NUCLEOTIDE SEQUENCE [LARGE SCALE GENOMIC DNA]</scope>
    <source>
        <strain evidence="7 8">P</strain>
    </source>
</reference>
<dbReference type="KEGG" id="sper:EW093_04520"/>
<accession>A0A5C1Q7D5</accession>
<dbReference type="PIRSF" id="PIRSF000410">
    <property type="entry name" value="CheR"/>
    <property type="match status" value="1"/>
</dbReference>
<dbReference type="Pfam" id="PF03705">
    <property type="entry name" value="CheR_N"/>
    <property type="match status" value="1"/>
</dbReference>
<dbReference type="GO" id="GO:0008983">
    <property type="term" value="F:protein-glutamate O-methyltransferase activity"/>
    <property type="evidence" value="ECO:0007669"/>
    <property type="project" value="UniProtKB-EC"/>
</dbReference>
<dbReference type="InterPro" id="IPR029063">
    <property type="entry name" value="SAM-dependent_MTases_sf"/>
</dbReference>
<dbReference type="SUPFAM" id="SSF47757">
    <property type="entry name" value="Chemotaxis receptor methyltransferase CheR, N-terminal domain"/>
    <property type="match status" value="1"/>
</dbReference>
<dbReference type="SMART" id="SM00138">
    <property type="entry name" value="MeTrc"/>
    <property type="match status" value="1"/>
</dbReference>
<dbReference type="Gene3D" id="3.40.50.150">
    <property type="entry name" value="Vaccinia Virus protein VP39"/>
    <property type="match status" value="1"/>
</dbReference>
<dbReference type="EC" id="2.1.1.80" evidence="2"/>
<keyword evidence="4 7" id="KW-0808">Transferase</keyword>
<dbReference type="Proteomes" id="UP000323824">
    <property type="component" value="Chromosome"/>
</dbReference>
<gene>
    <name evidence="7" type="ORF">EW093_04520</name>
</gene>
<dbReference type="InterPro" id="IPR022642">
    <property type="entry name" value="CheR_C"/>
</dbReference>
<dbReference type="SUPFAM" id="SSF53335">
    <property type="entry name" value="S-adenosyl-L-methionine-dependent methyltransferases"/>
    <property type="match status" value="1"/>
</dbReference>
<feature type="domain" description="CheR-type methyltransferase" evidence="6">
    <location>
        <begin position="3"/>
        <end position="282"/>
    </location>
</feature>
<dbReference type="AlphaFoldDB" id="A0A5C1Q7D5"/>
<dbReference type="Pfam" id="PF01739">
    <property type="entry name" value="CheR"/>
    <property type="match status" value="1"/>
</dbReference>
<dbReference type="InterPro" id="IPR050903">
    <property type="entry name" value="Bact_Chemotaxis_MeTrfase"/>
</dbReference>
<organism evidence="7 8">
    <name type="scientific">Thiospirochaeta perfilievii</name>
    <dbReference type="NCBI Taxonomy" id="252967"/>
    <lineage>
        <taxon>Bacteria</taxon>
        <taxon>Pseudomonadati</taxon>
        <taxon>Spirochaetota</taxon>
        <taxon>Spirochaetia</taxon>
        <taxon>Spirochaetales</taxon>
        <taxon>Spirochaetaceae</taxon>
        <taxon>Thiospirochaeta</taxon>
    </lineage>
</organism>
<evidence type="ECO:0000256" key="3">
    <source>
        <dbReference type="ARBA" id="ARBA00022603"/>
    </source>
</evidence>
<dbReference type="PRINTS" id="PR00996">
    <property type="entry name" value="CHERMTFRASE"/>
</dbReference>
<evidence type="ECO:0000313" key="7">
    <source>
        <dbReference type="EMBL" id="QEN03993.1"/>
    </source>
</evidence>
<dbReference type="InterPro" id="IPR000780">
    <property type="entry name" value="CheR_MeTrfase"/>
</dbReference>
<protein>
    <recommendedName>
        <fullName evidence="2">protein-glutamate O-methyltransferase</fullName>
        <ecNumber evidence="2">2.1.1.80</ecNumber>
    </recommendedName>
</protein>
<proteinExistence type="predicted"/>
<evidence type="ECO:0000256" key="1">
    <source>
        <dbReference type="ARBA" id="ARBA00001541"/>
    </source>
</evidence>
<sequence length="286" mass="33567">MEISSESKSMKKETFYKFRDYIQGQIGISMPDAKKIMVESRLLRRLRALEISTYEEYAKYFFSPLGQKEEIPRFIECITTNKTDFFREVDHFNYLKSHVLPEIGNLEPRGEIRLWSAASSTGEEAYTMAMFLEEFIQENPNKSYKILATDISEKVLAEGQNAVYSLADSEPIPLNYKKKYCLLSKNKDEPTIRIKKDLRKKVLFKHINLITDSYKIKKLYHIIFLRNVMIYFNKEIQNKILSNLYTHLHPEGYLFLGHSENLPNSSLPFKRVGASIYVKKEKVINE</sequence>
<dbReference type="PANTHER" id="PTHR24422:SF26">
    <property type="entry name" value="CHEMOTAXIS PROTEIN METHYLTRANSFERASE"/>
    <property type="match status" value="1"/>
</dbReference>
<dbReference type="InterPro" id="IPR026024">
    <property type="entry name" value="Chemotaxis_MeTrfase_CheR"/>
</dbReference>
<dbReference type="GO" id="GO:0032259">
    <property type="term" value="P:methylation"/>
    <property type="evidence" value="ECO:0007669"/>
    <property type="project" value="UniProtKB-KW"/>
</dbReference>
<dbReference type="PANTHER" id="PTHR24422">
    <property type="entry name" value="CHEMOTAXIS PROTEIN METHYLTRANSFERASE"/>
    <property type="match status" value="1"/>
</dbReference>
<dbReference type="EMBL" id="CP035807">
    <property type="protein sequence ID" value="QEN03993.1"/>
    <property type="molecule type" value="Genomic_DNA"/>
</dbReference>
<dbReference type="OrthoDB" id="9816309at2"/>
<dbReference type="Gene3D" id="1.10.155.10">
    <property type="entry name" value="Chemotaxis receptor methyltransferase CheR, N-terminal domain"/>
    <property type="match status" value="1"/>
</dbReference>
<dbReference type="RefSeq" id="WP_149567250.1">
    <property type="nucleotide sequence ID" value="NZ_CP035807.1"/>
</dbReference>
<evidence type="ECO:0000256" key="2">
    <source>
        <dbReference type="ARBA" id="ARBA00012534"/>
    </source>
</evidence>
<evidence type="ECO:0000259" key="6">
    <source>
        <dbReference type="PROSITE" id="PS50123"/>
    </source>
</evidence>
<keyword evidence="5" id="KW-0949">S-adenosyl-L-methionine</keyword>
<dbReference type="InterPro" id="IPR022641">
    <property type="entry name" value="CheR_N"/>
</dbReference>
<comment type="catalytic activity">
    <reaction evidence="1">
        <text>L-glutamyl-[protein] + S-adenosyl-L-methionine = [protein]-L-glutamate 5-O-methyl ester + S-adenosyl-L-homocysteine</text>
        <dbReference type="Rhea" id="RHEA:24452"/>
        <dbReference type="Rhea" id="RHEA-COMP:10208"/>
        <dbReference type="Rhea" id="RHEA-COMP:10311"/>
        <dbReference type="ChEBI" id="CHEBI:29973"/>
        <dbReference type="ChEBI" id="CHEBI:57856"/>
        <dbReference type="ChEBI" id="CHEBI:59789"/>
        <dbReference type="ChEBI" id="CHEBI:82795"/>
        <dbReference type="EC" id="2.1.1.80"/>
    </reaction>
</comment>
<reference evidence="7 8" key="1">
    <citation type="submission" date="2019-02" db="EMBL/GenBank/DDBJ databases">
        <authorList>
            <person name="Fomenkov A."/>
            <person name="Dubinina G."/>
            <person name="Grabovich M."/>
            <person name="Vincze T."/>
            <person name="Roberts R.J."/>
        </authorList>
    </citation>
    <scope>NUCLEOTIDE SEQUENCE [LARGE SCALE GENOMIC DNA]</scope>
    <source>
        <strain evidence="7 8">P</strain>
    </source>
</reference>
<dbReference type="InterPro" id="IPR036804">
    <property type="entry name" value="CheR_N_sf"/>
</dbReference>
<keyword evidence="3 7" id="KW-0489">Methyltransferase</keyword>
<evidence type="ECO:0000256" key="4">
    <source>
        <dbReference type="ARBA" id="ARBA00022679"/>
    </source>
</evidence>
<keyword evidence="8" id="KW-1185">Reference proteome</keyword>
<evidence type="ECO:0000256" key="5">
    <source>
        <dbReference type="ARBA" id="ARBA00022691"/>
    </source>
</evidence>